<evidence type="ECO:0000313" key="8">
    <source>
        <dbReference type="Proteomes" id="UP000694864"/>
    </source>
</evidence>
<evidence type="ECO:0000259" key="6">
    <source>
        <dbReference type="Pfam" id="PF00675"/>
    </source>
</evidence>
<sequence length="303" mass="33918">MLFMGSKRFSGDITNFLAKHGGSSNGFTEKEHTILYLHVKPDYLKPTLERFSDFLIAPVLDPALMAKEICAIDSEYNTHKENNFNLIEGLRAHTSKKGHIFNRFCCGNKESLSNANPNLGEHAKKLFDECFSGGAMKLCVIGGEDLDTLESWVRRFFGPIRKGPPKTIHIPAFNIREPIWDASISYGLQIKAGHILEISWILPPLSPNFYLERPEQYLVKLLNQQGKGSLFAFFKNEGWANSLNVVPFDGCNCTSVGCLFIISMNLTLSGLEKRYELISYTYQYLMLGVDPTPTKGPGPGKSP</sequence>
<evidence type="ECO:0000256" key="4">
    <source>
        <dbReference type="ARBA" id="ARBA00022833"/>
    </source>
</evidence>
<dbReference type="Pfam" id="PF00675">
    <property type="entry name" value="Peptidase_M16"/>
    <property type="match status" value="1"/>
</dbReference>
<feature type="domain" description="Peptidase M16 N-terminal" evidence="6">
    <location>
        <begin position="1"/>
        <end position="83"/>
    </location>
</feature>
<feature type="domain" description="Peptidase M16 C-terminal" evidence="7">
    <location>
        <begin position="122"/>
        <end position="245"/>
    </location>
</feature>
<proteinExistence type="inferred from homology"/>
<dbReference type="Gene3D" id="3.30.830.10">
    <property type="entry name" value="Metalloenzyme, LuxS/M16 peptidase-like"/>
    <property type="match status" value="2"/>
</dbReference>
<evidence type="ECO:0000256" key="3">
    <source>
        <dbReference type="ARBA" id="ARBA00022801"/>
    </source>
</evidence>
<evidence type="ECO:0000256" key="1">
    <source>
        <dbReference type="ARBA" id="ARBA00007261"/>
    </source>
</evidence>
<dbReference type="Proteomes" id="UP000694864">
    <property type="component" value="Unplaced"/>
</dbReference>
<evidence type="ECO:0000256" key="2">
    <source>
        <dbReference type="ARBA" id="ARBA00022670"/>
    </source>
</evidence>
<dbReference type="RefSeq" id="XP_010496873.1">
    <property type="nucleotide sequence ID" value="XM_010498571.1"/>
</dbReference>
<dbReference type="PANTHER" id="PTHR43690">
    <property type="entry name" value="NARDILYSIN"/>
    <property type="match status" value="1"/>
</dbReference>
<keyword evidence="8" id="KW-1185">Reference proteome</keyword>
<reference evidence="8" key="1">
    <citation type="journal article" date="2014" name="Nat. Commun.">
        <title>The emerging biofuel crop Camelina sativa retains a highly undifferentiated hexaploid genome structure.</title>
        <authorList>
            <person name="Kagale S."/>
            <person name="Koh C."/>
            <person name="Nixon J."/>
            <person name="Bollina V."/>
            <person name="Clarke W.E."/>
            <person name="Tuteja R."/>
            <person name="Spillane C."/>
            <person name="Robinson S.J."/>
            <person name="Links M.G."/>
            <person name="Clarke C."/>
            <person name="Higgins E.E."/>
            <person name="Huebert T."/>
            <person name="Sharpe A.G."/>
            <person name="Parkin I.A."/>
        </authorList>
    </citation>
    <scope>NUCLEOTIDE SEQUENCE [LARGE SCALE GENOMIC DNA]</scope>
    <source>
        <strain evidence="8">cv. DH55</strain>
    </source>
</reference>
<dbReference type="InterPro" id="IPR011249">
    <property type="entry name" value="Metalloenz_LuxS/M16"/>
</dbReference>
<keyword evidence="5" id="KW-0482">Metalloprotease</keyword>
<keyword evidence="4" id="KW-0862">Zinc</keyword>
<evidence type="ECO:0000256" key="5">
    <source>
        <dbReference type="ARBA" id="ARBA00023049"/>
    </source>
</evidence>
<dbReference type="GeneID" id="104773900"/>
<dbReference type="Pfam" id="PF05193">
    <property type="entry name" value="Peptidase_M16_C"/>
    <property type="match status" value="1"/>
</dbReference>
<dbReference type="PANTHER" id="PTHR43690:SF28">
    <property type="entry name" value="PEPTIDASE M16 N-TERMINAL DOMAIN-CONTAINING PROTEIN"/>
    <property type="match status" value="1"/>
</dbReference>
<name>A0ABM0Y7S1_CAMSA</name>
<evidence type="ECO:0000259" key="7">
    <source>
        <dbReference type="Pfam" id="PF05193"/>
    </source>
</evidence>
<organism evidence="8 9">
    <name type="scientific">Camelina sativa</name>
    <name type="common">False flax</name>
    <name type="synonym">Myagrum sativum</name>
    <dbReference type="NCBI Taxonomy" id="90675"/>
    <lineage>
        <taxon>Eukaryota</taxon>
        <taxon>Viridiplantae</taxon>
        <taxon>Streptophyta</taxon>
        <taxon>Embryophyta</taxon>
        <taxon>Tracheophyta</taxon>
        <taxon>Spermatophyta</taxon>
        <taxon>Magnoliopsida</taxon>
        <taxon>eudicotyledons</taxon>
        <taxon>Gunneridae</taxon>
        <taxon>Pentapetalae</taxon>
        <taxon>rosids</taxon>
        <taxon>malvids</taxon>
        <taxon>Brassicales</taxon>
        <taxon>Brassicaceae</taxon>
        <taxon>Camelineae</taxon>
        <taxon>Camelina</taxon>
    </lineage>
</organism>
<protein>
    <submittedName>
        <fullName evidence="9">Nardilysin-like</fullName>
    </submittedName>
</protein>
<evidence type="ECO:0000313" key="9">
    <source>
        <dbReference type="RefSeq" id="XP_010496873.1"/>
    </source>
</evidence>
<accession>A0ABM0Y7S1</accession>
<comment type="similarity">
    <text evidence="1">Belongs to the peptidase M16 family.</text>
</comment>
<dbReference type="InterPro" id="IPR011765">
    <property type="entry name" value="Pept_M16_N"/>
</dbReference>
<dbReference type="InterPro" id="IPR050626">
    <property type="entry name" value="Peptidase_M16"/>
</dbReference>
<dbReference type="SUPFAM" id="SSF63411">
    <property type="entry name" value="LuxS/MPP-like metallohydrolase"/>
    <property type="match status" value="2"/>
</dbReference>
<dbReference type="InterPro" id="IPR007863">
    <property type="entry name" value="Peptidase_M16_C"/>
</dbReference>
<gene>
    <name evidence="9" type="primary">LOC104773900</name>
</gene>
<reference evidence="9" key="2">
    <citation type="submission" date="2025-08" db="UniProtKB">
        <authorList>
            <consortium name="RefSeq"/>
        </authorList>
    </citation>
    <scope>IDENTIFICATION</scope>
    <source>
        <tissue evidence="9">Leaf</tissue>
    </source>
</reference>
<keyword evidence="2" id="KW-0645">Protease</keyword>
<keyword evidence="3" id="KW-0378">Hydrolase</keyword>